<dbReference type="AlphaFoldDB" id="A0A9Q0G547"/>
<reference evidence="3" key="2">
    <citation type="journal article" date="2023" name="Plants (Basel)">
        <title>Annotation of the Turnera subulata (Passifloraceae) Draft Genome Reveals the S-Locus Evolved after the Divergence of Turneroideae from Passifloroideae in a Stepwise Manner.</title>
        <authorList>
            <person name="Henning P.M."/>
            <person name="Roalson E.H."/>
            <person name="Mir W."/>
            <person name="McCubbin A.G."/>
            <person name="Shore J.S."/>
        </authorList>
    </citation>
    <scope>NUCLEOTIDE SEQUENCE</scope>
    <source>
        <strain evidence="3">F60SS</strain>
    </source>
</reference>
<feature type="domain" description="DUF2921" evidence="2">
    <location>
        <begin position="419"/>
        <end position="607"/>
    </location>
</feature>
<evidence type="ECO:0000256" key="1">
    <source>
        <dbReference type="SAM" id="SignalP"/>
    </source>
</evidence>
<comment type="caution">
    <text evidence="3">The sequence shown here is derived from an EMBL/GenBank/DDBJ whole genome shotgun (WGS) entry which is preliminary data.</text>
</comment>
<feature type="signal peptide" evidence="1">
    <location>
        <begin position="1"/>
        <end position="25"/>
    </location>
</feature>
<keyword evidence="1" id="KW-0732">Signal</keyword>
<evidence type="ECO:0000259" key="2">
    <source>
        <dbReference type="Pfam" id="PF25333"/>
    </source>
</evidence>
<dbReference type="Proteomes" id="UP001141552">
    <property type="component" value="Unassembled WGS sequence"/>
</dbReference>
<name>A0A9Q0G547_9ROSI</name>
<dbReference type="PANTHER" id="PTHR33389:SF18">
    <property type="entry name" value="OS01G0677900 PROTEIN"/>
    <property type="match status" value="1"/>
</dbReference>
<feature type="chain" id="PRO_5040500641" description="DUF2921 domain-containing protein" evidence="1">
    <location>
        <begin position="26"/>
        <end position="629"/>
    </location>
</feature>
<organism evidence="3 4">
    <name type="scientific">Turnera subulata</name>
    <dbReference type="NCBI Taxonomy" id="218843"/>
    <lineage>
        <taxon>Eukaryota</taxon>
        <taxon>Viridiplantae</taxon>
        <taxon>Streptophyta</taxon>
        <taxon>Embryophyta</taxon>
        <taxon>Tracheophyta</taxon>
        <taxon>Spermatophyta</taxon>
        <taxon>Magnoliopsida</taxon>
        <taxon>eudicotyledons</taxon>
        <taxon>Gunneridae</taxon>
        <taxon>Pentapetalae</taxon>
        <taxon>rosids</taxon>
        <taxon>fabids</taxon>
        <taxon>Malpighiales</taxon>
        <taxon>Passifloraceae</taxon>
        <taxon>Turnera</taxon>
    </lineage>
</organism>
<evidence type="ECO:0000313" key="3">
    <source>
        <dbReference type="EMBL" id="KAJ4843326.1"/>
    </source>
</evidence>
<reference evidence="3" key="1">
    <citation type="submission" date="2022-02" db="EMBL/GenBank/DDBJ databases">
        <authorList>
            <person name="Henning P.M."/>
            <person name="McCubbin A.G."/>
            <person name="Shore J.S."/>
        </authorList>
    </citation>
    <scope>NUCLEOTIDE SEQUENCE</scope>
    <source>
        <strain evidence="3">F60SS</strain>
        <tissue evidence="3">Leaves</tissue>
    </source>
</reference>
<protein>
    <recommendedName>
        <fullName evidence="2">DUF2921 domain-containing protein</fullName>
    </recommendedName>
</protein>
<dbReference type="PANTHER" id="PTHR33389">
    <property type="entry name" value="FAMILY PROTEIN, PUTATIVE (DUF2921)-RELATED"/>
    <property type="match status" value="1"/>
</dbReference>
<proteinExistence type="predicted"/>
<feature type="domain" description="DUF2921" evidence="2">
    <location>
        <begin position="30"/>
        <end position="196"/>
    </location>
</feature>
<dbReference type="InterPro" id="IPR057425">
    <property type="entry name" value="DUF2921_N"/>
</dbReference>
<keyword evidence="4" id="KW-1185">Reference proteome</keyword>
<dbReference type="EMBL" id="JAKUCV010002264">
    <property type="protein sequence ID" value="KAJ4843326.1"/>
    <property type="molecule type" value="Genomic_DNA"/>
</dbReference>
<accession>A0A9Q0G547</accession>
<gene>
    <name evidence="3" type="ORF">Tsubulata_020936</name>
</gene>
<dbReference type="OrthoDB" id="607498at2759"/>
<evidence type="ECO:0000313" key="4">
    <source>
        <dbReference type="Proteomes" id="UP001141552"/>
    </source>
</evidence>
<dbReference type="Pfam" id="PF25333">
    <property type="entry name" value="DUF2921_N"/>
    <property type="match status" value="3"/>
</dbReference>
<sequence length="629" mass="70764">MKKPYFLFHFFLFFIFYLGTAISSASQISYSDHCSSFVPESSPKKYPFSHHPLGSFHHVYHTGVNSLSSRSLSPSFFDFFDLKIQDVYSTGTRGVLKVEAELTVSSEHGRNCTNGEAHRRPLSPLLTFSLEGFWSESSGKLCMLGSTRMTQGDLIDLKAVLKLENVRNSSTITSLITGTLSSLSATDDCTYFAPISVFILPQLSQDVYYEYSFIPEENYGDPASRGDAVRSLPLELLPRSIFCGRSIWNEGFSLEYARGCESARNCSPLSGIDGYTPNVLAIRGYGCQGKRLRVSIQFSRDHSRQVYDSVDPQKTLVGEAYWDDSKLSIYACRILDVNESLASAPVPDCSTRLSLWFPEVLTIRENSDKVGQIWTSKSANHSDYFERIMFRSLEQKRIFRDRHYISGRKYEYTQADKVTKTCPKPAPFKNNTERYPDPNSDNMGFSMWVRDSTGIIAWGDAIYPDEGLVSAEGYFGEASLPSSMVVQGFDDLNNSNSSSLNARYKFAIALLPRVQLGNRTSLLNGSSILDNQVQISAEGIYDINSGSLCMVGCRNLDKSHDQTDNMDCEILLKFRFPTQEKMRKDGSVKGRIQSMRKDSDPLFFEPLRVSSASLWKILAQMVKKKYSSV</sequence>
<feature type="domain" description="DUF2921" evidence="2">
    <location>
        <begin position="244"/>
        <end position="388"/>
    </location>
</feature>